<sequence>MGIPELVKQHLESLFKASGEEWSKSQDAFNKLCSSWEKKERLFSQQINLLDMEEVKTVSKDDPRGMLFLTFSGSLVSLGYGSQRWMEYASIKLRTDVPDIVRCDKTSLADQASYGQSARFDLGPLKHTSALYKIVVCKEDVPVKEQEKRVKEATVFLTNSFIHLNRDLTLPLGSQDADQFNKQNIIAYLARKNALTQEKVREVTDDYISMVETGMLMGKNVSLGRLGRFSLSLKPSRKARIGRNPKTGEEITIPAREAHWSPGFKFSAGSKEKAASMPLPESEDND</sequence>
<name>A0A5C1QQ65_9SPIO</name>
<dbReference type="Proteomes" id="UP000324209">
    <property type="component" value="Chromosome"/>
</dbReference>
<dbReference type="InterPro" id="IPR010992">
    <property type="entry name" value="IHF-like_DNA-bd_dom_sf"/>
</dbReference>
<evidence type="ECO:0000256" key="3">
    <source>
        <dbReference type="ARBA" id="ARBA00023125"/>
    </source>
</evidence>
<dbReference type="PANTHER" id="PTHR33175:SF3">
    <property type="entry name" value="DNA-BINDING PROTEIN HU-BETA"/>
    <property type="match status" value="1"/>
</dbReference>
<dbReference type="EMBL" id="CP036150">
    <property type="protein sequence ID" value="QEN09741.1"/>
    <property type="molecule type" value="Genomic_DNA"/>
</dbReference>
<evidence type="ECO:0000256" key="2">
    <source>
        <dbReference type="ARBA" id="ARBA00023067"/>
    </source>
</evidence>
<evidence type="ECO:0000256" key="1">
    <source>
        <dbReference type="ARBA" id="ARBA00010529"/>
    </source>
</evidence>
<dbReference type="OrthoDB" id="369107at2"/>
<evidence type="ECO:0000256" key="4">
    <source>
        <dbReference type="RuleBase" id="RU003939"/>
    </source>
</evidence>
<dbReference type="AlphaFoldDB" id="A0A5C1QQ65"/>
<dbReference type="PANTHER" id="PTHR33175">
    <property type="entry name" value="DNA-BINDING PROTEIN HU"/>
    <property type="match status" value="1"/>
</dbReference>
<dbReference type="InterPro" id="IPR000119">
    <property type="entry name" value="Hist_DNA-bd"/>
</dbReference>
<organism evidence="6 7">
    <name type="scientific">Oceanispirochaeta crateris</name>
    <dbReference type="NCBI Taxonomy" id="2518645"/>
    <lineage>
        <taxon>Bacteria</taxon>
        <taxon>Pseudomonadati</taxon>
        <taxon>Spirochaetota</taxon>
        <taxon>Spirochaetia</taxon>
        <taxon>Spirochaetales</taxon>
        <taxon>Spirochaetaceae</taxon>
        <taxon>Oceanispirochaeta</taxon>
    </lineage>
</organism>
<protein>
    <submittedName>
        <fullName evidence="6">HU family DNA-binding protein</fullName>
    </submittedName>
</protein>
<proteinExistence type="inferred from homology"/>
<dbReference type="RefSeq" id="WP_149487813.1">
    <property type="nucleotide sequence ID" value="NZ_CP036150.1"/>
</dbReference>
<keyword evidence="3 6" id="KW-0238">DNA-binding</keyword>
<dbReference type="GO" id="GO:0030527">
    <property type="term" value="F:structural constituent of chromatin"/>
    <property type="evidence" value="ECO:0007669"/>
    <property type="project" value="InterPro"/>
</dbReference>
<dbReference type="SMART" id="SM00411">
    <property type="entry name" value="BHL"/>
    <property type="match status" value="1"/>
</dbReference>
<dbReference type="KEGG" id="ock:EXM22_17775"/>
<dbReference type="GO" id="GO:0030261">
    <property type="term" value="P:chromosome condensation"/>
    <property type="evidence" value="ECO:0007669"/>
    <property type="project" value="UniProtKB-KW"/>
</dbReference>
<dbReference type="Pfam" id="PF00216">
    <property type="entry name" value="Bac_DNA_binding"/>
    <property type="match status" value="1"/>
</dbReference>
<dbReference type="GO" id="GO:0003677">
    <property type="term" value="F:DNA binding"/>
    <property type="evidence" value="ECO:0007669"/>
    <property type="project" value="UniProtKB-KW"/>
</dbReference>
<evidence type="ECO:0000313" key="7">
    <source>
        <dbReference type="Proteomes" id="UP000324209"/>
    </source>
</evidence>
<gene>
    <name evidence="6" type="ORF">EXM22_17775</name>
</gene>
<comment type="similarity">
    <text evidence="1 4">Belongs to the bacterial histone-like protein family.</text>
</comment>
<feature type="region of interest" description="Disordered" evidence="5">
    <location>
        <begin position="261"/>
        <end position="286"/>
    </location>
</feature>
<keyword evidence="7" id="KW-1185">Reference proteome</keyword>
<accession>A0A5C1QQ65</accession>
<dbReference type="SUPFAM" id="SSF47729">
    <property type="entry name" value="IHF-like DNA-binding proteins"/>
    <property type="match status" value="1"/>
</dbReference>
<keyword evidence="2" id="KW-0226">DNA condensation</keyword>
<reference evidence="6 7" key="1">
    <citation type="submission" date="2019-02" db="EMBL/GenBank/DDBJ databases">
        <title>Complete Genome Sequence and Methylome Analysis of free living Spirochaetas.</title>
        <authorList>
            <person name="Fomenkov A."/>
            <person name="Dubinina G."/>
            <person name="Leshcheva N."/>
            <person name="Mikheeva N."/>
            <person name="Grabovich M."/>
            <person name="Vincze T."/>
            <person name="Roberts R.J."/>
        </authorList>
    </citation>
    <scope>NUCLEOTIDE SEQUENCE [LARGE SCALE GENOMIC DNA]</scope>
    <source>
        <strain evidence="6 7">K2</strain>
    </source>
</reference>
<dbReference type="Gene3D" id="4.10.520.10">
    <property type="entry name" value="IHF-like DNA-binding proteins"/>
    <property type="match status" value="1"/>
</dbReference>
<evidence type="ECO:0000256" key="5">
    <source>
        <dbReference type="SAM" id="MobiDB-lite"/>
    </source>
</evidence>
<evidence type="ECO:0000313" key="6">
    <source>
        <dbReference type="EMBL" id="QEN09741.1"/>
    </source>
</evidence>